<dbReference type="Proteomes" id="UP000235659">
    <property type="component" value="Unassembled WGS sequence"/>
</dbReference>
<dbReference type="InterPro" id="IPR010069">
    <property type="entry name" value="CdiA_FHA1_rpt"/>
</dbReference>
<accession>A0ABX4USZ7</accession>
<gene>
    <name evidence="2" type="ORF">C0Z16_36620</name>
</gene>
<protein>
    <submittedName>
        <fullName evidence="2">Uncharacterized protein</fullName>
    </submittedName>
</protein>
<reference evidence="2 3" key="1">
    <citation type="submission" date="2018-01" db="EMBL/GenBank/DDBJ databases">
        <title>Whole genome analyses suggest that Burkholderia sensu lato contains two further novel genera in the rhizoxinica-symbiotica group Mycetohabitans gen. nov., and Trinickia gen. nov.: implications for the evolution of diazotrophy and nodulation in the Burkholderiaceae.</title>
        <authorList>
            <person name="Estrada-de los Santos P."/>
            <person name="Palmer M."/>
            <person name="Chavez-Ramirez B."/>
            <person name="Beukes C."/>
            <person name="Steenkamp E.T."/>
            <person name="Hirsch A.M."/>
            <person name="Manyaka P."/>
            <person name="Maluk M."/>
            <person name="Lafos M."/>
            <person name="Crook M."/>
            <person name="Gross E."/>
            <person name="Simon M.F."/>
            <person name="Bueno dos Reis Junior F."/>
            <person name="Poole P.S."/>
            <person name="Venter S.N."/>
            <person name="James E.K."/>
        </authorList>
    </citation>
    <scope>NUCLEOTIDE SEQUENCE [LARGE SCALE GENOMIC DNA]</scope>
    <source>
        <strain evidence="2 3">WSM 3937</strain>
    </source>
</reference>
<dbReference type="NCBIfam" id="TIGR01731">
    <property type="entry name" value="fil_hemag_20aa"/>
    <property type="match status" value="6"/>
</dbReference>
<dbReference type="EMBL" id="PNXY01000078">
    <property type="protein sequence ID" value="PMS17293.1"/>
    <property type="molecule type" value="Genomic_DNA"/>
</dbReference>
<feature type="region of interest" description="Disordered" evidence="1">
    <location>
        <begin position="516"/>
        <end position="536"/>
    </location>
</feature>
<dbReference type="Pfam" id="PF05594">
    <property type="entry name" value="Fil_haemagg"/>
    <property type="match status" value="4"/>
</dbReference>
<sequence length="578" mass="58170">MPGNSVAINATQGFSNSGTISKAGDITLSTNGTLTNSGTISAGNDVNLSGTIVNQAGGTIQANEDVNLTGATTNAGTVSAVRDVNLNGSSYDNSGASTAAGRNLTANLSGDLTNVGGTVTARNDITITAADVNNSRAGANTTTTTTSTTTIDAAGLDSAFLSAAAGSLNFDIVVTNPIDYSTNEYTASITARVGDFQPAAATDVTAADLSGGTFNGIALPTVTQTTTTTQPSGQSGVIAAGHDLSITTGTLNNHGSTISAGNNITLNVASLDNGGDAAVTTITDSIDAASYAGFLTQLKAAYAAGTLAAMLESVDALGNPSGAMIAPANVIPTTGPPAAQTSTVTVFTSQNAGQIVAGNNLSLTGTGASLTNAGNLYAGQDVRVSANSFTNQGYHAENVTSKAGCAAGVSVQNCGYFGTMLGYPDPELQYQRPGQDFTNAMTYAAIAKLLLQNYAIFGPHNDSFLVYGDQTDTQTYSYTQTNNTVFAGRDLIIAAPTVNNTYGNLLAGRDAVIGGAGTTRDNTNPSSPQTNLTQSASLTNTSGNIQAGQDIAISTAALVNTLAASLRRLLDKRWGRTG</sequence>
<comment type="caution">
    <text evidence="2">The sequence shown here is derived from an EMBL/GenBank/DDBJ whole genome shotgun (WGS) entry which is preliminary data.</text>
</comment>
<name>A0ABX4USZ7_9BURK</name>
<evidence type="ECO:0000313" key="3">
    <source>
        <dbReference type="Proteomes" id="UP000235659"/>
    </source>
</evidence>
<feature type="compositionally biased region" description="Polar residues" evidence="1">
    <location>
        <begin position="519"/>
        <end position="536"/>
    </location>
</feature>
<keyword evidence="3" id="KW-1185">Reference proteome</keyword>
<dbReference type="InterPro" id="IPR008619">
    <property type="entry name" value="Filamentous_hemagglutn_rpt"/>
</dbReference>
<organism evidence="2 3">
    <name type="scientific">Paraburkholderia rhynchosiae</name>
    <dbReference type="NCBI Taxonomy" id="487049"/>
    <lineage>
        <taxon>Bacteria</taxon>
        <taxon>Pseudomonadati</taxon>
        <taxon>Pseudomonadota</taxon>
        <taxon>Betaproteobacteria</taxon>
        <taxon>Burkholderiales</taxon>
        <taxon>Burkholderiaceae</taxon>
        <taxon>Paraburkholderia</taxon>
    </lineage>
</organism>
<evidence type="ECO:0000313" key="2">
    <source>
        <dbReference type="EMBL" id="PMS17293.1"/>
    </source>
</evidence>
<evidence type="ECO:0000256" key="1">
    <source>
        <dbReference type="SAM" id="MobiDB-lite"/>
    </source>
</evidence>
<dbReference type="RefSeq" id="WP_102636805.1">
    <property type="nucleotide sequence ID" value="NZ_PNXY01000078.1"/>
</dbReference>
<proteinExistence type="predicted"/>